<dbReference type="Gene3D" id="3.90.640.10">
    <property type="entry name" value="Actin, Chain A, domain 4"/>
    <property type="match status" value="1"/>
</dbReference>
<keyword evidence="5" id="KW-0143">Chaperone</keyword>
<comment type="similarity">
    <text evidence="1 6">Belongs to the heat shock protein 70 family.</text>
</comment>
<organism evidence="8 9">
    <name type="scientific">Actinomadura meridiana</name>
    <dbReference type="NCBI Taxonomy" id="559626"/>
    <lineage>
        <taxon>Bacteria</taxon>
        <taxon>Bacillati</taxon>
        <taxon>Actinomycetota</taxon>
        <taxon>Actinomycetes</taxon>
        <taxon>Streptosporangiales</taxon>
        <taxon>Thermomonosporaceae</taxon>
        <taxon>Actinomadura</taxon>
    </lineage>
</organism>
<keyword evidence="2 6" id="KW-0547">Nucleotide-binding</keyword>
<dbReference type="PRINTS" id="PR00301">
    <property type="entry name" value="HEATSHOCK70"/>
</dbReference>
<protein>
    <recommendedName>
        <fullName evidence="10">Hsp70 protein</fullName>
    </recommendedName>
</protein>
<keyword evidence="4" id="KW-0346">Stress response</keyword>
<dbReference type="PANTHER" id="PTHR19375">
    <property type="entry name" value="HEAT SHOCK PROTEIN 70KDA"/>
    <property type="match status" value="1"/>
</dbReference>
<dbReference type="Gene3D" id="3.30.420.40">
    <property type="match status" value="2"/>
</dbReference>
<evidence type="ECO:0000256" key="1">
    <source>
        <dbReference type="ARBA" id="ARBA00007381"/>
    </source>
</evidence>
<dbReference type="InterPro" id="IPR018181">
    <property type="entry name" value="Heat_shock_70_CS"/>
</dbReference>
<comment type="caution">
    <text evidence="8">The sequence shown here is derived from an EMBL/GenBank/DDBJ whole genome shotgun (WGS) entry which is preliminary data.</text>
</comment>
<keyword evidence="9" id="KW-1185">Reference proteome</keyword>
<evidence type="ECO:0000256" key="7">
    <source>
        <dbReference type="SAM" id="MobiDB-lite"/>
    </source>
</evidence>
<evidence type="ECO:0000256" key="2">
    <source>
        <dbReference type="ARBA" id="ARBA00022741"/>
    </source>
</evidence>
<evidence type="ECO:0000256" key="4">
    <source>
        <dbReference type="ARBA" id="ARBA00023016"/>
    </source>
</evidence>
<gene>
    <name evidence="8" type="ORF">GCM10022254_32440</name>
</gene>
<reference evidence="9" key="1">
    <citation type="journal article" date="2019" name="Int. J. Syst. Evol. Microbiol.">
        <title>The Global Catalogue of Microorganisms (GCM) 10K type strain sequencing project: providing services to taxonomists for standard genome sequencing and annotation.</title>
        <authorList>
            <consortium name="The Broad Institute Genomics Platform"/>
            <consortium name="The Broad Institute Genome Sequencing Center for Infectious Disease"/>
            <person name="Wu L."/>
            <person name="Ma J."/>
        </authorList>
    </citation>
    <scope>NUCLEOTIDE SEQUENCE [LARGE SCALE GENOMIC DNA]</scope>
    <source>
        <strain evidence="9">JCM 17440</strain>
    </source>
</reference>
<evidence type="ECO:0008006" key="10">
    <source>
        <dbReference type="Google" id="ProtNLM"/>
    </source>
</evidence>
<dbReference type="RefSeq" id="WP_344896913.1">
    <property type="nucleotide sequence ID" value="NZ_BAABAS010000006.1"/>
</dbReference>
<dbReference type="EMBL" id="BAABAS010000006">
    <property type="protein sequence ID" value="GAA4232479.1"/>
    <property type="molecule type" value="Genomic_DNA"/>
</dbReference>
<dbReference type="Gene3D" id="1.25.40.10">
    <property type="entry name" value="Tetratricopeptide repeat domain"/>
    <property type="match status" value="1"/>
</dbReference>
<dbReference type="InterPro" id="IPR043129">
    <property type="entry name" value="ATPase_NBD"/>
</dbReference>
<accession>A0ABP8C2D0</accession>
<dbReference type="PROSITE" id="PS01036">
    <property type="entry name" value="HSP70_3"/>
    <property type="match status" value="1"/>
</dbReference>
<evidence type="ECO:0000256" key="6">
    <source>
        <dbReference type="RuleBase" id="RU003322"/>
    </source>
</evidence>
<feature type="region of interest" description="Disordered" evidence="7">
    <location>
        <begin position="329"/>
        <end position="358"/>
    </location>
</feature>
<dbReference type="InterPro" id="IPR013126">
    <property type="entry name" value="Hsp_70_fam"/>
</dbReference>
<evidence type="ECO:0000313" key="9">
    <source>
        <dbReference type="Proteomes" id="UP001501710"/>
    </source>
</evidence>
<dbReference type="SUPFAM" id="SSF53067">
    <property type="entry name" value="Actin-like ATPase domain"/>
    <property type="match status" value="2"/>
</dbReference>
<dbReference type="Proteomes" id="UP001501710">
    <property type="component" value="Unassembled WGS sequence"/>
</dbReference>
<keyword evidence="3 6" id="KW-0067">ATP-binding</keyword>
<evidence type="ECO:0000256" key="3">
    <source>
        <dbReference type="ARBA" id="ARBA00022840"/>
    </source>
</evidence>
<dbReference type="Pfam" id="PF00012">
    <property type="entry name" value="HSP70"/>
    <property type="match status" value="1"/>
</dbReference>
<proteinExistence type="inferred from homology"/>
<name>A0ABP8C2D0_9ACTN</name>
<dbReference type="InterPro" id="IPR011990">
    <property type="entry name" value="TPR-like_helical_dom_sf"/>
</dbReference>
<evidence type="ECO:0000313" key="8">
    <source>
        <dbReference type="EMBL" id="GAA4232479.1"/>
    </source>
</evidence>
<sequence>MAVIHIGIDLGSTKLRAAYAARGAAPKVVSMAGAEWPWLLCEPAAGGTVPVSFPSLKSRLGVTSPITPNGVHVEPTDVVAKALDLVRAEIVRGPGQSVGQTVISVPARFPSTRRAALLAAAARAGLTDVSLITDSAASVISQTAGEGSGTYLVYGMGHSGYELGLVRAERGTYRVLGYDGDAAPSGDTLDTQVLGSWLTALASYGATPREGTNWSWLRRLAEQVKWRLGAAESVLFPNPVPTPGGTGHVEFEQSSFNRQVRALAAGTLAGVATLLTRAELDADAIDLVVLTGGSTGMPAIRDAVEGLGRPTSTAPSDDLARGALRHAQELGHRPPPPYDAHPPESGPRRSEPAARPPPLNATVLKAAQLPDGTREAALDEIRRLINEGRTGVARTELRALITEARSMLDDLDAPRQESTATTPAKDLIAAARKLLDEGNHRNAIALSHRAWQKDRHDVDVFEKMLDLHCTAAMANPRITSFETDEQWLKCALHHDPTSARIRDLLAERNYLQAKDFLRAGKRPEARHFLRATLKWSPNHPDATTALRDLDHGRAP</sequence>
<dbReference type="SUPFAM" id="SSF48452">
    <property type="entry name" value="TPR-like"/>
    <property type="match status" value="1"/>
</dbReference>
<evidence type="ECO:0000256" key="5">
    <source>
        <dbReference type="ARBA" id="ARBA00023186"/>
    </source>
</evidence>